<feature type="non-terminal residue" evidence="1">
    <location>
        <position position="41"/>
    </location>
</feature>
<gene>
    <name evidence="1" type="ORF">MD483_23475</name>
</gene>
<evidence type="ECO:0000313" key="2">
    <source>
        <dbReference type="Proteomes" id="UP001155586"/>
    </source>
</evidence>
<evidence type="ECO:0000313" key="1">
    <source>
        <dbReference type="EMBL" id="MCW8336763.1"/>
    </source>
</evidence>
<dbReference type="Proteomes" id="UP001155586">
    <property type="component" value="Unassembled WGS sequence"/>
</dbReference>
<keyword evidence="2" id="KW-1185">Reference proteome</keyword>
<comment type="caution">
    <text evidence="1">The sequence shown here is derived from an EMBL/GenBank/DDBJ whole genome shotgun (WGS) entry which is preliminary data.</text>
</comment>
<dbReference type="AlphaFoldDB" id="A0A9X3HUN1"/>
<organism evidence="1 2">
    <name type="scientific">Vibrio paucivorans</name>
    <dbReference type="NCBI Taxonomy" id="2829489"/>
    <lineage>
        <taxon>Bacteria</taxon>
        <taxon>Pseudomonadati</taxon>
        <taxon>Pseudomonadota</taxon>
        <taxon>Gammaproteobacteria</taxon>
        <taxon>Vibrionales</taxon>
        <taxon>Vibrionaceae</taxon>
        <taxon>Vibrio</taxon>
    </lineage>
</organism>
<sequence>MLNQLNVALTPNHLTITHDRTFNGKPLYYFEGGLVLEYLEE</sequence>
<name>A0A9X3HUN1_9VIBR</name>
<proteinExistence type="predicted"/>
<reference evidence="1" key="1">
    <citation type="submission" date="2022-02" db="EMBL/GenBank/DDBJ databases">
        <title>Vibrio sp. nov., a new bacterium isolated from Bohai sea, China.</title>
        <authorList>
            <person name="Yuan Y."/>
        </authorList>
    </citation>
    <scope>NUCLEOTIDE SEQUENCE</scope>
    <source>
        <strain evidence="1">DBSS07</strain>
    </source>
</reference>
<dbReference type="EMBL" id="JAKRRX010000413">
    <property type="protein sequence ID" value="MCW8336763.1"/>
    <property type="molecule type" value="Genomic_DNA"/>
</dbReference>
<protein>
    <submittedName>
        <fullName evidence="1">Inovirus Gp2 family protein</fullName>
    </submittedName>
</protein>
<accession>A0A9X3HUN1</accession>